<reference evidence="2" key="1">
    <citation type="submission" date="2021-01" db="EMBL/GenBank/DDBJ databases">
        <title>Whole genome shotgun sequence of Cellulomonas chitinilytica NBRC 110799.</title>
        <authorList>
            <person name="Komaki H."/>
            <person name="Tamura T."/>
        </authorList>
    </citation>
    <scope>NUCLEOTIDE SEQUENCE</scope>
    <source>
        <strain evidence="2">NBRC 110799</strain>
    </source>
</reference>
<evidence type="ECO:0000256" key="1">
    <source>
        <dbReference type="ARBA" id="ARBA00023063"/>
    </source>
</evidence>
<evidence type="ECO:0000313" key="3">
    <source>
        <dbReference type="Proteomes" id="UP000632740"/>
    </source>
</evidence>
<dbReference type="GO" id="GO:0051131">
    <property type="term" value="P:chaperone-mediated protein complex assembly"/>
    <property type="evidence" value="ECO:0007669"/>
    <property type="project" value="InterPro"/>
</dbReference>
<dbReference type="InterPro" id="IPR036411">
    <property type="entry name" value="TorD-like_sf"/>
</dbReference>
<dbReference type="EMBL" id="BONK01000007">
    <property type="protein sequence ID" value="GIG21679.1"/>
    <property type="molecule type" value="Genomic_DNA"/>
</dbReference>
<accession>A0A919P5D7</accession>
<proteinExistence type="predicted"/>
<keyword evidence="1" id="KW-0534">Nitrate assimilation</keyword>
<name>A0A919P5D7_9CELL</name>
<gene>
    <name evidence="2" type="ORF">Cch01nite_24030</name>
</gene>
<dbReference type="GO" id="GO:0042128">
    <property type="term" value="P:nitrate assimilation"/>
    <property type="evidence" value="ECO:0007669"/>
    <property type="project" value="UniProtKB-KW"/>
</dbReference>
<protein>
    <submittedName>
        <fullName evidence="2">Nitrate reductase delta subunit</fullName>
    </submittedName>
</protein>
<dbReference type="RefSeq" id="WP_203754307.1">
    <property type="nucleotide sequence ID" value="NZ_BONK01000007.1"/>
</dbReference>
<dbReference type="InterPro" id="IPR003765">
    <property type="entry name" value="NO3_reductase_chaperone_NarJ"/>
</dbReference>
<dbReference type="AlphaFoldDB" id="A0A919P5D7"/>
<keyword evidence="3" id="KW-1185">Reference proteome</keyword>
<sequence>MSRRAGTGRPPSLPFLEPVVAHPSERVVAHMAASLLLDYPTSELRERHGLIRDSTAILSAPVATAFTAFLDAADALDLDTQQVHYVETFDQRRRCALYLSYYAAGDTRRRGMALVTFVEAYRACGWEPREDELPDHLPTVLELSARDPGPVADALLGSHRAGIELLRSALHHVGSPYAHVVDAVCLTLPAVDEATAARFADLVSAGPPSETVGLSAPLLPFPTMRPSDRSEVPA</sequence>
<dbReference type="GO" id="GO:0051082">
    <property type="term" value="F:unfolded protein binding"/>
    <property type="evidence" value="ECO:0007669"/>
    <property type="project" value="InterPro"/>
</dbReference>
<dbReference type="PANTHER" id="PTHR43680:SF2">
    <property type="entry name" value="NITRATE REDUCTASE MOLYBDENUM COFACTOR ASSEMBLY CHAPERONE NARJ"/>
    <property type="match status" value="1"/>
</dbReference>
<dbReference type="GO" id="GO:0016530">
    <property type="term" value="F:metallochaperone activity"/>
    <property type="evidence" value="ECO:0007669"/>
    <property type="project" value="TreeGrafter"/>
</dbReference>
<dbReference type="PANTHER" id="PTHR43680">
    <property type="entry name" value="NITRATE REDUCTASE MOLYBDENUM COFACTOR ASSEMBLY CHAPERONE"/>
    <property type="match status" value="1"/>
</dbReference>
<organism evidence="2 3">
    <name type="scientific">Cellulomonas chitinilytica</name>
    <dbReference type="NCBI Taxonomy" id="398759"/>
    <lineage>
        <taxon>Bacteria</taxon>
        <taxon>Bacillati</taxon>
        <taxon>Actinomycetota</taxon>
        <taxon>Actinomycetes</taxon>
        <taxon>Micrococcales</taxon>
        <taxon>Cellulomonadaceae</taxon>
        <taxon>Cellulomonas</taxon>
    </lineage>
</organism>
<dbReference type="Pfam" id="PF02613">
    <property type="entry name" value="Nitrate_red_del"/>
    <property type="match status" value="1"/>
</dbReference>
<dbReference type="Proteomes" id="UP000632740">
    <property type="component" value="Unassembled WGS sequence"/>
</dbReference>
<dbReference type="NCBIfam" id="TIGR00684">
    <property type="entry name" value="narJ"/>
    <property type="match status" value="1"/>
</dbReference>
<dbReference type="SUPFAM" id="SSF89155">
    <property type="entry name" value="TorD-like"/>
    <property type="match status" value="1"/>
</dbReference>
<dbReference type="Gene3D" id="1.10.3480.10">
    <property type="entry name" value="TorD-like"/>
    <property type="match status" value="1"/>
</dbReference>
<dbReference type="InterPro" id="IPR020945">
    <property type="entry name" value="DMSO/NO3_reduct_chaperone"/>
</dbReference>
<comment type="caution">
    <text evidence="2">The sequence shown here is derived from an EMBL/GenBank/DDBJ whole genome shotgun (WGS) entry which is preliminary data.</text>
</comment>
<evidence type="ECO:0000313" key="2">
    <source>
        <dbReference type="EMBL" id="GIG21679.1"/>
    </source>
</evidence>